<name>A0A8E0RUY9_9TREM</name>
<keyword evidence="3" id="KW-1185">Reference proteome</keyword>
<gene>
    <name evidence="2" type="ORF">FBUS_10043</name>
</gene>
<proteinExistence type="predicted"/>
<feature type="compositionally biased region" description="Basic and acidic residues" evidence="1">
    <location>
        <begin position="149"/>
        <end position="172"/>
    </location>
</feature>
<organism evidence="2 3">
    <name type="scientific">Fasciolopsis buskii</name>
    <dbReference type="NCBI Taxonomy" id="27845"/>
    <lineage>
        <taxon>Eukaryota</taxon>
        <taxon>Metazoa</taxon>
        <taxon>Spiralia</taxon>
        <taxon>Lophotrochozoa</taxon>
        <taxon>Platyhelminthes</taxon>
        <taxon>Trematoda</taxon>
        <taxon>Digenea</taxon>
        <taxon>Plagiorchiida</taxon>
        <taxon>Echinostomata</taxon>
        <taxon>Echinostomatoidea</taxon>
        <taxon>Fasciolidae</taxon>
        <taxon>Fasciolopsis</taxon>
    </lineage>
</organism>
<sequence length="193" mass="20868">MTHLRWVELLVQSPPVDSPSLMTRSSSMAEDTNASLRPKHPSLAATSTSSLSTSNSPIVDTSLYDIPGSPEVFAADSPGHLSRRLSLVSTKSAPVADPKRSISGRSQPRSVKLRKVFNLSSLSPTLEVDNLTEATSLAKGVKHNGNRKSGKDSRSNEKPDDQIDESSSDRLRQGTPLCEYDLQFPLATNIQTP</sequence>
<feature type="compositionally biased region" description="Low complexity" evidence="1">
    <location>
        <begin position="42"/>
        <end position="54"/>
    </location>
</feature>
<comment type="caution">
    <text evidence="2">The sequence shown here is derived from an EMBL/GenBank/DDBJ whole genome shotgun (WGS) entry which is preliminary data.</text>
</comment>
<feature type="region of interest" description="Disordered" evidence="1">
    <location>
        <begin position="88"/>
        <end position="109"/>
    </location>
</feature>
<dbReference type="Proteomes" id="UP000728185">
    <property type="component" value="Unassembled WGS sequence"/>
</dbReference>
<dbReference type="EMBL" id="LUCM01007416">
    <property type="protein sequence ID" value="KAA0190015.1"/>
    <property type="molecule type" value="Genomic_DNA"/>
</dbReference>
<feature type="compositionally biased region" description="Polar residues" evidence="1">
    <location>
        <begin position="20"/>
        <end position="35"/>
    </location>
</feature>
<reference evidence="2" key="1">
    <citation type="submission" date="2019-05" db="EMBL/GenBank/DDBJ databases">
        <title>Annotation for the trematode Fasciolopsis buski.</title>
        <authorList>
            <person name="Choi Y.-J."/>
        </authorList>
    </citation>
    <scope>NUCLEOTIDE SEQUENCE</scope>
    <source>
        <strain evidence="2">HT</strain>
        <tissue evidence="2">Whole worm</tissue>
    </source>
</reference>
<accession>A0A8E0RUY9</accession>
<protein>
    <submittedName>
        <fullName evidence="2">Uncharacterized protein</fullName>
    </submittedName>
</protein>
<evidence type="ECO:0000313" key="2">
    <source>
        <dbReference type="EMBL" id="KAA0190015.1"/>
    </source>
</evidence>
<feature type="region of interest" description="Disordered" evidence="1">
    <location>
        <begin position="15"/>
        <end position="57"/>
    </location>
</feature>
<evidence type="ECO:0000256" key="1">
    <source>
        <dbReference type="SAM" id="MobiDB-lite"/>
    </source>
</evidence>
<evidence type="ECO:0000313" key="3">
    <source>
        <dbReference type="Proteomes" id="UP000728185"/>
    </source>
</evidence>
<feature type="region of interest" description="Disordered" evidence="1">
    <location>
        <begin position="137"/>
        <end position="178"/>
    </location>
</feature>
<dbReference type="AlphaFoldDB" id="A0A8E0RUY9"/>